<dbReference type="EMBL" id="BGPR01004705">
    <property type="protein sequence ID" value="GBN02477.1"/>
    <property type="molecule type" value="Genomic_DNA"/>
</dbReference>
<name>A0A4Y2KLN0_ARAVE</name>
<evidence type="ECO:0000313" key="1">
    <source>
        <dbReference type="EMBL" id="GBN02477.1"/>
    </source>
</evidence>
<comment type="caution">
    <text evidence="1">The sequence shown here is derived from an EMBL/GenBank/DDBJ whole genome shotgun (WGS) entry which is preliminary data.</text>
</comment>
<protein>
    <submittedName>
        <fullName evidence="1">Uncharacterized protein</fullName>
    </submittedName>
</protein>
<accession>A0A4Y2KLN0</accession>
<dbReference type="Proteomes" id="UP000499080">
    <property type="component" value="Unassembled WGS sequence"/>
</dbReference>
<reference evidence="1 2" key="1">
    <citation type="journal article" date="2019" name="Sci. Rep.">
        <title>Orb-weaving spider Araneus ventricosus genome elucidates the spidroin gene catalogue.</title>
        <authorList>
            <person name="Kono N."/>
            <person name="Nakamura H."/>
            <person name="Ohtoshi R."/>
            <person name="Moran D.A.P."/>
            <person name="Shinohara A."/>
            <person name="Yoshida Y."/>
            <person name="Fujiwara M."/>
            <person name="Mori M."/>
            <person name="Tomita M."/>
            <person name="Arakawa K."/>
        </authorList>
    </citation>
    <scope>NUCLEOTIDE SEQUENCE [LARGE SCALE GENOMIC DNA]</scope>
</reference>
<keyword evidence="2" id="KW-1185">Reference proteome</keyword>
<sequence length="132" mass="15351">MQEFPLLSVFLFVAPEDCCFVVTSFDKVSSTTSCREAQYNFFGGQFLAVVFLKLINSIFHHQSRDLGQRRNLVDCRLPRYWPKPLKDRFDNAFQSFFQEEVRVLLVTSYQKSNLTSIHLEAGNDVEVTFPKL</sequence>
<gene>
    <name evidence="1" type="ORF">AVEN_20777_1</name>
</gene>
<evidence type="ECO:0000313" key="2">
    <source>
        <dbReference type="Proteomes" id="UP000499080"/>
    </source>
</evidence>
<organism evidence="1 2">
    <name type="scientific">Araneus ventricosus</name>
    <name type="common">Orbweaver spider</name>
    <name type="synonym">Epeira ventricosa</name>
    <dbReference type="NCBI Taxonomy" id="182803"/>
    <lineage>
        <taxon>Eukaryota</taxon>
        <taxon>Metazoa</taxon>
        <taxon>Ecdysozoa</taxon>
        <taxon>Arthropoda</taxon>
        <taxon>Chelicerata</taxon>
        <taxon>Arachnida</taxon>
        <taxon>Araneae</taxon>
        <taxon>Araneomorphae</taxon>
        <taxon>Entelegynae</taxon>
        <taxon>Araneoidea</taxon>
        <taxon>Araneidae</taxon>
        <taxon>Araneus</taxon>
    </lineage>
</organism>
<proteinExistence type="predicted"/>
<dbReference type="AlphaFoldDB" id="A0A4Y2KLN0"/>